<keyword evidence="2" id="KW-1185">Reference proteome</keyword>
<gene>
    <name evidence="1" type="ORF">RPERSI_LOCUS12590</name>
</gene>
<evidence type="ECO:0000313" key="2">
    <source>
        <dbReference type="Proteomes" id="UP000789920"/>
    </source>
</evidence>
<reference evidence="1" key="1">
    <citation type="submission" date="2021-06" db="EMBL/GenBank/DDBJ databases">
        <authorList>
            <person name="Kallberg Y."/>
            <person name="Tangrot J."/>
            <person name="Rosling A."/>
        </authorList>
    </citation>
    <scope>NUCLEOTIDE SEQUENCE</scope>
    <source>
        <strain evidence="1">MA461A</strain>
    </source>
</reference>
<proteinExistence type="predicted"/>
<name>A0ACA9Q6P0_9GLOM</name>
<sequence>MKTSGPEKRKRMHIKKKKVFTGKKTSSKYDEEFKELLQQCKDEKTADNLAIYAKDTKSSSITFSPKSRPKSMPSSEPATPFSVEDTEPTLRRRDTYFEGSHREAEIRPSFLAELLNLRNEIEALKNKVESENKRLAEKYKFPEAEEEEIEKENNWKIFRDSAYRLDVIFGKQIKALESDIKKLNKLINQQEKSIKALEKQIEEKDAKITELQDNNKTLSSKNTNLTTENSNLKKEKGIYSARLDKIKDEGLKIFKDDGDIDTDKIKAILQRVSLDDIKKDAVERLASWIVNSSLNDEQVLAQLVKDEQVRKGKYEKSAISGLRGDNLSTNKNETIQRIIAEQQISTTQEENYINAETVKSTNELAKREGVVIKAIGEVRQVINNKTEAINRLNTNRQAGTITDADLLNELKTSHGAANTLTN</sequence>
<evidence type="ECO:0000313" key="1">
    <source>
        <dbReference type="EMBL" id="CAG8735313.1"/>
    </source>
</evidence>
<accession>A0ACA9Q6P0</accession>
<protein>
    <submittedName>
        <fullName evidence="1">12983_t:CDS:1</fullName>
    </submittedName>
</protein>
<dbReference type="Proteomes" id="UP000789920">
    <property type="component" value="Unassembled WGS sequence"/>
</dbReference>
<organism evidence="1 2">
    <name type="scientific">Racocetra persica</name>
    <dbReference type="NCBI Taxonomy" id="160502"/>
    <lineage>
        <taxon>Eukaryota</taxon>
        <taxon>Fungi</taxon>
        <taxon>Fungi incertae sedis</taxon>
        <taxon>Mucoromycota</taxon>
        <taxon>Glomeromycotina</taxon>
        <taxon>Glomeromycetes</taxon>
        <taxon>Diversisporales</taxon>
        <taxon>Gigasporaceae</taxon>
        <taxon>Racocetra</taxon>
    </lineage>
</organism>
<comment type="caution">
    <text evidence="1">The sequence shown here is derived from an EMBL/GenBank/DDBJ whole genome shotgun (WGS) entry which is preliminary data.</text>
</comment>
<dbReference type="EMBL" id="CAJVQC010027092">
    <property type="protein sequence ID" value="CAG8735313.1"/>
    <property type="molecule type" value="Genomic_DNA"/>
</dbReference>